<dbReference type="InterPro" id="IPR050595">
    <property type="entry name" value="Bact_response_regulator"/>
</dbReference>
<dbReference type="Gene3D" id="3.40.50.2300">
    <property type="match status" value="1"/>
</dbReference>
<keyword evidence="2" id="KW-0902">Two-component regulatory system</keyword>
<evidence type="ECO:0000313" key="5">
    <source>
        <dbReference type="EMBL" id="XBO38961.1"/>
    </source>
</evidence>
<dbReference type="PANTHER" id="PTHR44591:SF14">
    <property type="entry name" value="PROTEIN PILG"/>
    <property type="match status" value="1"/>
</dbReference>
<keyword evidence="1 3" id="KW-0597">Phosphoprotein</keyword>
<protein>
    <submittedName>
        <fullName evidence="5">Response regulator</fullName>
    </submittedName>
</protein>
<dbReference type="AlphaFoldDB" id="A0AAU7JFI3"/>
<dbReference type="EMBL" id="CP157484">
    <property type="protein sequence ID" value="XBO38961.1"/>
    <property type="molecule type" value="Genomic_DNA"/>
</dbReference>
<reference evidence="5" key="1">
    <citation type="submission" date="2024-05" db="EMBL/GenBank/DDBJ databases">
        <authorList>
            <person name="Kim S."/>
            <person name="Heo J."/>
            <person name="Choi H."/>
            <person name="Choi Y."/>
            <person name="Kwon S.-W."/>
            <person name="Kim Y."/>
        </authorList>
    </citation>
    <scope>NUCLEOTIDE SEQUENCE</scope>
    <source>
        <strain evidence="5">KACC 23698</strain>
    </source>
</reference>
<dbReference type="Pfam" id="PF00072">
    <property type="entry name" value="Response_reg"/>
    <property type="match status" value="1"/>
</dbReference>
<evidence type="ECO:0000259" key="4">
    <source>
        <dbReference type="PROSITE" id="PS50110"/>
    </source>
</evidence>
<dbReference type="InterPro" id="IPR011006">
    <property type="entry name" value="CheY-like_superfamily"/>
</dbReference>
<evidence type="ECO:0000256" key="2">
    <source>
        <dbReference type="ARBA" id="ARBA00023012"/>
    </source>
</evidence>
<sequence>MPFDRTQPVLVIDDSPVMTRIVKELLHQIGILDVDVALSPQLGLDRLAQRRYGLVICDWFMPPYTGGDLQRAMQTRADLATIPVLLITTQADRPERGPRNGPALEDMAVKPFNAATLAAKIDALVSRRAA</sequence>
<proteinExistence type="predicted"/>
<evidence type="ECO:0000256" key="3">
    <source>
        <dbReference type="PROSITE-ProRule" id="PRU00169"/>
    </source>
</evidence>
<name>A0AAU7JFI3_9HYPH</name>
<accession>A0AAU7JFI3</accession>
<dbReference type="InterPro" id="IPR001789">
    <property type="entry name" value="Sig_transdc_resp-reg_receiver"/>
</dbReference>
<dbReference type="PROSITE" id="PS50110">
    <property type="entry name" value="RESPONSE_REGULATORY"/>
    <property type="match status" value="1"/>
</dbReference>
<dbReference type="SMART" id="SM00448">
    <property type="entry name" value="REC"/>
    <property type="match status" value="1"/>
</dbReference>
<dbReference type="GO" id="GO:0000160">
    <property type="term" value="P:phosphorelay signal transduction system"/>
    <property type="evidence" value="ECO:0007669"/>
    <property type="project" value="UniProtKB-KW"/>
</dbReference>
<evidence type="ECO:0000256" key="1">
    <source>
        <dbReference type="ARBA" id="ARBA00022553"/>
    </source>
</evidence>
<dbReference type="RefSeq" id="WP_406855799.1">
    <property type="nucleotide sequence ID" value="NZ_CP157484.1"/>
</dbReference>
<feature type="domain" description="Response regulatory" evidence="4">
    <location>
        <begin position="8"/>
        <end position="125"/>
    </location>
</feature>
<feature type="modified residue" description="4-aspartylphosphate" evidence="3">
    <location>
        <position position="58"/>
    </location>
</feature>
<dbReference type="PANTHER" id="PTHR44591">
    <property type="entry name" value="STRESS RESPONSE REGULATOR PROTEIN 1"/>
    <property type="match status" value="1"/>
</dbReference>
<gene>
    <name evidence="5" type="ORF">ABEG18_25315</name>
</gene>
<organism evidence="5">
    <name type="scientific">Alsobacter sp. KACC 23698</name>
    <dbReference type="NCBI Taxonomy" id="3149229"/>
    <lineage>
        <taxon>Bacteria</taxon>
        <taxon>Pseudomonadati</taxon>
        <taxon>Pseudomonadota</taxon>
        <taxon>Alphaproteobacteria</taxon>
        <taxon>Hyphomicrobiales</taxon>
        <taxon>Alsobacteraceae</taxon>
        <taxon>Alsobacter</taxon>
    </lineage>
</organism>
<dbReference type="SUPFAM" id="SSF52172">
    <property type="entry name" value="CheY-like"/>
    <property type="match status" value="1"/>
</dbReference>